<dbReference type="VEuPathDB" id="MicrosporidiaDB:H312_02443"/>
<proteinExistence type="inferred from homology"/>
<evidence type="ECO:0000256" key="2">
    <source>
        <dbReference type="ARBA" id="ARBA00038211"/>
    </source>
</evidence>
<dbReference type="GO" id="GO:0004305">
    <property type="term" value="F:ethanolamine kinase activity"/>
    <property type="evidence" value="ECO:0007669"/>
    <property type="project" value="UniProtKB-EC"/>
</dbReference>
<dbReference type="GO" id="GO:0005737">
    <property type="term" value="C:cytoplasm"/>
    <property type="evidence" value="ECO:0007669"/>
    <property type="project" value="TreeGrafter"/>
</dbReference>
<accession>A0A059EZ32</accession>
<dbReference type="GO" id="GO:0006646">
    <property type="term" value="P:phosphatidylethanolamine biosynthetic process"/>
    <property type="evidence" value="ECO:0007669"/>
    <property type="project" value="TreeGrafter"/>
</dbReference>
<dbReference type="InterPro" id="IPR011009">
    <property type="entry name" value="Kinase-like_dom_sf"/>
</dbReference>
<dbReference type="Proteomes" id="UP000030655">
    <property type="component" value="Unassembled WGS sequence"/>
</dbReference>
<dbReference type="AlphaFoldDB" id="A0A059EZ32"/>
<dbReference type="STRING" id="1288291.A0A059EZ32"/>
<reference evidence="4 5" key="2">
    <citation type="submission" date="2014-03" db="EMBL/GenBank/DDBJ databases">
        <title>The Genome Sequence of Anncaliia algerae insect isolate PRA339.</title>
        <authorList>
            <consortium name="The Broad Institute Genome Sequencing Platform"/>
            <consortium name="The Broad Institute Genome Sequencing Center for Infectious Disease"/>
            <person name="Cuomo C."/>
            <person name="Becnel J."/>
            <person name="Sanscrainte N."/>
            <person name="Walker B."/>
            <person name="Young S.K."/>
            <person name="Zeng Q."/>
            <person name="Gargeya S."/>
            <person name="Fitzgerald M."/>
            <person name="Haas B."/>
            <person name="Abouelleil A."/>
            <person name="Alvarado L."/>
            <person name="Arachchi H.M."/>
            <person name="Berlin A.M."/>
            <person name="Chapman S.B."/>
            <person name="Dewar J."/>
            <person name="Goldberg J."/>
            <person name="Griggs A."/>
            <person name="Gujja S."/>
            <person name="Hansen M."/>
            <person name="Howarth C."/>
            <person name="Imamovic A."/>
            <person name="Larimer J."/>
            <person name="McCowan C."/>
            <person name="Murphy C."/>
            <person name="Neiman D."/>
            <person name="Pearson M."/>
            <person name="Priest M."/>
            <person name="Roberts A."/>
            <person name="Saif S."/>
            <person name="Shea T."/>
            <person name="Sisk P."/>
            <person name="Sykes S."/>
            <person name="Wortman J."/>
            <person name="Nusbaum C."/>
            <person name="Birren B."/>
        </authorList>
    </citation>
    <scope>NUCLEOTIDE SEQUENCE [LARGE SCALE GENOMIC DNA]</scope>
    <source>
        <strain evidence="4 5">PRA339</strain>
    </source>
</reference>
<dbReference type="HOGENOM" id="CLU_888755_0_0_1"/>
<evidence type="ECO:0000256" key="1">
    <source>
        <dbReference type="ARBA" id="ARBA00037883"/>
    </source>
</evidence>
<dbReference type="Gene3D" id="3.90.1200.10">
    <property type="match status" value="1"/>
</dbReference>
<name>A0A059EZ32_9MICR</name>
<dbReference type="PANTHER" id="PTHR22603:SF66">
    <property type="entry name" value="ETHANOLAMINE KINASE"/>
    <property type="match status" value="1"/>
</dbReference>
<reference evidence="5" key="1">
    <citation type="submission" date="2013-02" db="EMBL/GenBank/DDBJ databases">
        <authorList>
            <consortium name="The Broad Institute Genome Sequencing Platform"/>
            <person name="Cuomo C."/>
            <person name="Becnel J."/>
            <person name="Sanscrainte N."/>
            <person name="Walker B."/>
            <person name="Young S.K."/>
            <person name="Zeng Q."/>
            <person name="Gargeya S."/>
            <person name="Fitzgerald M."/>
            <person name="Haas B."/>
            <person name="Abouelleil A."/>
            <person name="Alvarado L."/>
            <person name="Arachchi H.M."/>
            <person name="Berlin A.M."/>
            <person name="Chapman S.B."/>
            <person name="Dewar J."/>
            <person name="Goldberg J."/>
            <person name="Griggs A."/>
            <person name="Gujja S."/>
            <person name="Hansen M."/>
            <person name="Howarth C."/>
            <person name="Imamovic A."/>
            <person name="Larimer J."/>
            <person name="McCowan C."/>
            <person name="Murphy C."/>
            <person name="Neiman D."/>
            <person name="Pearson M."/>
            <person name="Priest M."/>
            <person name="Roberts A."/>
            <person name="Saif S."/>
            <person name="Shea T."/>
            <person name="Sisk P."/>
            <person name="Sykes S."/>
            <person name="Wortman J."/>
            <person name="Nusbaum C."/>
            <person name="Birren B."/>
        </authorList>
    </citation>
    <scope>NUCLEOTIDE SEQUENCE [LARGE SCALE GENOMIC DNA]</scope>
    <source>
        <strain evidence="5">PRA339</strain>
    </source>
</reference>
<comment type="similarity">
    <text evidence="2">Belongs to the choline/ethanolamine kinase family.</text>
</comment>
<protein>
    <recommendedName>
        <fullName evidence="3">ethanolamine kinase</fullName>
        <ecNumber evidence="3">2.7.1.82</ecNumber>
    </recommendedName>
</protein>
<dbReference type="OrthoDB" id="10267235at2759"/>
<dbReference type="SUPFAM" id="SSF56112">
    <property type="entry name" value="Protein kinase-like (PK-like)"/>
    <property type="match status" value="1"/>
</dbReference>
<evidence type="ECO:0000313" key="5">
    <source>
        <dbReference type="Proteomes" id="UP000030655"/>
    </source>
</evidence>
<keyword evidence="5" id="KW-1185">Reference proteome</keyword>
<evidence type="ECO:0000256" key="3">
    <source>
        <dbReference type="ARBA" id="ARBA00038874"/>
    </source>
</evidence>
<gene>
    <name evidence="4" type="ORF">H312_02443</name>
</gene>
<organism evidence="4 5">
    <name type="scientific">Anncaliia algerae PRA339</name>
    <dbReference type="NCBI Taxonomy" id="1288291"/>
    <lineage>
        <taxon>Eukaryota</taxon>
        <taxon>Fungi</taxon>
        <taxon>Fungi incertae sedis</taxon>
        <taxon>Microsporidia</taxon>
        <taxon>Tubulinosematoidea</taxon>
        <taxon>Tubulinosematidae</taxon>
        <taxon>Anncaliia</taxon>
    </lineage>
</organism>
<sequence>MPLLKEIKQNIKKYTNHDSFTLIREEDAYSNTVYKVVTDDDCYIYKEYKKKSDIEAKVLHALKREFIVDTDTFRIEKYYEFRKPNYLKDARSIGKSIKEFHQLRIDLPNFLEILTQMIHSFFKDGIEEQIIDKLYAKIKERYTLFTETVTVSHNDLQPGNILIIDDKAMLIDFEYASLNNPMFDYANIFCEMSCDYSVCELREELMPSEEEKRRMLEGYVNGNIDNMLFVANNLMCCSHFLWYLWARKYVKNTNDNSFNYLKYGISRLFFLKKENLIDQKEYEILKEKMLK</sequence>
<evidence type="ECO:0000313" key="4">
    <source>
        <dbReference type="EMBL" id="KCZ80170.1"/>
    </source>
</evidence>
<dbReference type="PANTHER" id="PTHR22603">
    <property type="entry name" value="CHOLINE/ETHANOALAMINE KINASE"/>
    <property type="match status" value="1"/>
</dbReference>
<dbReference type="EMBL" id="KK365199">
    <property type="protein sequence ID" value="KCZ80170.1"/>
    <property type="molecule type" value="Genomic_DNA"/>
</dbReference>
<dbReference type="EC" id="2.7.1.82" evidence="3"/>
<comment type="pathway">
    <text evidence="1">Phospholipid metabolism; phosphatidylethanolamine biosynthesis; phosphatidylethanolamine from ethanolamine: step 1/3.</text>
</comment>
<dbReference type="Pfam" id="PF01633">
    <property type="entry name" value="Choline_kinase"/>
    <property type="match status" value="1"/>
</dbReference>